<gene>
    <name evidence="1" type="ORF">SAMN02745218_00137</name>
</gene>
<protein>
    <submittedName>
        <fullName evidence="1">Uncharacterized protein</fullName>
    </submittedName>
</protein>
<organism evidence="1 2">
    <name type="scientific">Desulfofundulus australicus DSM 11792</name>
    <dbReference type="NCBI Taxonomy" id="1121425"/>
    <lineage>
        <taxon>Bacteria</taxon>
        <taxon>Bacillati</taxon>
        <taxon>Bacillota</taxon>
        <taxon>Clostridia</taxon>
        <taxon>Eubacteriales</taxon>
        <taxon>Peptococcaceae</taxon>
        <taxon>Desulfofundulus</taxon>
    </lineage>
</organism>
<reference evidence="2" key="1">
    <citation type="submission" date="2016-11" db="EMBL/GenBank/DDBJ databases">
        <authorList>
            <person name="Varghese N."/>
            <person name="Submissions S."/>
        </authorList>
    </citation>
    <scope>NUCLEOTIDE SEQUENCE [LARGE SCALE GENOMIC DNA]</scope>
    <source>
        <strain evidence="2">DSM 11792</strain>
    </source>
</reference>
<name>A0A1M4SIP3_9FIRM</name>
<accession>A0A1M4SIP3</accession>
<evidence type="ECO:0000313" key="1">
    <source>
        <dbReference type="EMBL" id="SHE32103.1"/>
    </source>
</evidence>
<dbReference type="Proteomes" id="UP000184196">
    <property type="component" value="Unassembled WGS sequence"/>
</dbReference>
<sequence length="73" mass="8111">MKIIHICECCDQVVREETIMSNGAGEADSAALTGGDSGDIMNLIFQYCLCDECREMLYGPAEAFFYKGPVWLH</sequence>
<evidence type="ECO:0000313" key="2">
    <source>
        <dbReference type="Proteomes" id="UP000184196"/>
    </source>
</evidence>
<dbReference type="EMBL" id="FQUW01000004">
    <property type="protein sequence ID" value="SHE32103.1"/>
    <property type="molecule type" value="Genomic_DNA"/>
</dbReference>
<dbReference type="AlphaFoldDB" id="A0A1M4SIP3"/>
<proteinExistence type="predicted"/>
<keyword evidence="2" id="KW-1185">Reference proteome</keyword>